<evidence type="ECO:0000256" key="17">
    <source>
        <dbReference type="PIRSR" id="PIRSR600829-3"/>
    </source>
</evidence>
<keyword evidence="21" id="KW-1185">Reference proteome</keyword>
<feature type="transmembrane region" description="Helical" evidence="19">
    <location>
        <begin position="94"/>
        <end position="119"/>
    </location>
</feature>
<keyword evidence="14" id="KW-1208">Phospholipid metabolism</keyword>
<dbReference type="GO" id="GO:0005524">
    <property type="term" value="F:ATP binding"/>
    <property type="evidence" value="ECO:0007669"/>
    <property type="project" value="UniProtKB-KW"/>
</dbReference>
<evidence type="ECO:0000256" key="7">
    <source>
        <dbReference type="ARBA" id="ARBA00022741"/>
    </source>
</evidence>
<dbReference type="GO" id="GO:0046872">
    <property type="term" value="F:metal ion binding"/>
    <property type="evidence" value="ECO:0007669"/>
    <property type="project" value="UniProtKB-KW"/>
</dbReference>
<keyword evidence="7 17" id="KW-0547">Nucleotide-binding</keyword>
<evidence type="ECO:0000256" key="14">
    <source>
        <dbReference type="ARBA" id="ARBA00023264"/>
    </source>
</evidence>
<evidence type="ECO:0000256" key="16">
    <source>
        <dbReference type="PIRSR" id="PIRSR600829-2"/>
    </source>
</evidence>
<evidence type="ECO:0000256" key="18">
    <source>
        <dbReference type="PIRSR" id="PIRSR600829-4"/>
    </source>
</evidence>
<organism evidence="20 21">
    <name type="scientific">Longicatena caecimuris</name>
    <dbReference type="NCBI Taxonomy" id="1796635"/>
    <lineage>
        <taxon>Bacteria</taxon>
        <taxon>Bacillati</taxon>
        <taxon>Bacillota</taxon>
        <taxon>Erysipelotrichia</taxon>
        <taxon>Erysipelotrichales</taxon>
        <taxon>Erysipelotrichaceae</taxon>
        <taxon>Longicatena</taxon>
    </lineage>
</organism>
<comment type="caution">
    <text evidence="20">The sequence shown here is derived from an EMBL/GenBank/DDBJ whole genome shotgun (WGS) entry which is preliminary data.</text>
</comment>
<keyword evidence="4" id="KW-0444">Lipid biosynthesis</keyword>
<keyword evidence="3" id="KW-1003">Cell membrane</keyword>
<comment type="subcellular location">
    <subcellularLocation>
        <location evidence="1">Cell membrane</location>
        <topology evidence="1">Multi-pass membrane protein</topology>
    </subcellularLocation>
</comment>
<dbReference type="PANTHER" id="PTHR34299">
    <property type="entry name" value="DIACYLGLYCEROL KINASE"/>
    <property type="match status" value="1"/>
</dbReference>
<dbReference type="PANTHER" id="PTHR34299:SF1">
    <property type="entry name" value="DIACYLGLYCEROL KINASE"/>
    <property type="match status" value="1"/>
</dbReference>
<evidence type="ECO:0000256" key="9">
    <source>
        <dbReference type="ARBA" id="ARBA00022840"/>
    </source>
</evidence>
<accession>A0A4R3TMI1</accession>
<keyword evidence="18" id="KW-0479">Metal-binding</keyword>
<feature type="binding site" evidence="17">
    <location>
        <position position="74"/>
    </location>
    <ligand>
        <name>ATP</name>
        <dbReference type="ChEBI" id="CHEBI:30616"/>
    </ligand>
</feature>
<protein>
    <submittedName>
        <fullName evidence="20">Undecaprenol kinase/diacylglycerol kinase (ATP)</fullName>
    </submittedName>
</protein>
<comment type="cofactor">
    <cofactor evidence="18">
        <name>Mg(2+)</name>
        <dbReference type="ChEBI" id="CHEBI:18420"/>
    </cofactor>
    <text evidence="18">Mn(2+), Zn(2+), Cd(2+) and Co(2+) support activity to lesser extents.</text>
</comment>
<keyword evidence="12 19" id="KW-0472">Membrane</keyword>
<evidence type="ECO:0000256" key="4">
    <source>
        <dbReference type="ARBA" id="ARBA00022516"/>
    </source>
</evidence>
<dbReference type="EMBL" id="SMBP01000001">
    <property type="protein sequence ID" value="TCU63456.1"/>
    <property type="molecule type" value="Genomic_DNA"/>
</dbReference>
<keyword evidence="5" id="KW-0808">Transferase</keyword>
<keyword evidence="18" id="KW-0460">Magnesium</keyword>
<keyword evidence="9 17" id="KW-0067">ATP-binding</keyword>
<evidence type="ECO:0000256" key="19">
    <source>
        <dbReference type="SAM" id="Phobius"/>
    </source>
</evidence>
<keyword evidence="11" id="KW-0443">Lipid metabolism</keyword>
<name>A0A4R3TMI1_9FIRM</name>
<dbReference type="GO" id="GO:0005886">
    <property type="term" value="C:plasma membrane"/>
    <property type="evidence" value="ECO:0007669"/>
    <property type="project" value="UniProtKB-SubCell"/>
</dbReference>
<dbReference type="InterPro" id="IPR000829">
    <property type="entry name" value="DAGK"/>
</dbReference>
<gene>
    <name evidence="20" type="ORF">EDD61_101108</name>
</gene>
<evidence type="ECO:0000256" key="11">
    <source>
        <dbReference type="ARBA" id="ARBA00023098"/>
    </source>
</evidence>
<evidence type="ECO:0000256" key="12">
    <source>
        <dbReference type="ARBA" id="ARBA00023136"/>
    </source>
</evidence>
<evidence type="ECO:0000256" key="2">
    <source>
        <dbReference type="ARBA" id="ARBA00005967"/>
    </source>
</evidence>
<dbReference type="GO" id="GO:0008654">
    <property type="term" value="P:phospholipid biosynthetic process"/>
    <property type="evidence" value="ECO:0007669"/>
    <property type="project" value="UniProtKB-KW"/>
</dbReference>
<proteinExistence type="inferred from homology"/>
<feature type="binding site" evidence="16">
    <location>
        <position position="67"/>
    </location>
    <ligand>
        <name>substrate</name>
    </ligand>
</feature>
<dbReference type="Gene3D" id="1.10.287.3610">
    <property type="match status" value="1"/>
</dbReference>
<keyword evidence="6 19" id="KW-0812">Transmembrane</keyword>
<feature type="binding site" evidence="17">
    <location>
        <position position="14"/>
    </location>
    <ligand>
        <name>ATP</name>
        <dbReference type="ChEBI" id="CHEBI:30616"/>
    </ligand>
</feature>
<evidence type="ECO:0000256" key="10">
    <source>
        <dbReference type="ARBA" id="ARBA00022989"/>
    </source>
</evidence>
<evidence type="ECO:0000256" key="15">
    <source>
        <dbReference type="PIRSR" id="PIRSR600829-1"/>
    </source>
</evidence>
<dbReference type="GO" id="GO:0016301">
    <property type="term" value="F:kinase activity"/>
    <property type="evidence" value="ECO:0007669"/>
    <property type="project" value="UniProtKB-KW"/>
</dbReference>
<feature type="binding site" evidence="18">
    <location>
        <position position="74"/>
    </location>
    <ligand>
        <name>a divalent metal cation</name>
        <dbReference type="ChEBI" id="CHEBI:60240"/>
    </ligand>
</feature>
<evidence type="ECO:0000256" key="6">
    <source>
        <dbReference type="ARBA" id="ARBA00022692"/>
    </source>
</evidence>
<dbReference type="InterPro" id="IPR036945">
    <property type="entry name" value="DAGK_sf"/>
</dbReference>
<dbReference type="Pfam" id="PF01219">
    <property type="entry name" value="DAGK_prokar"/>
    <property type="match status" value="1"/>
</dbReference>
<keyword evidence="13" id="KW-0594">Phospholipid biosynthesis</keyword>
<keyword evidence="10 19" id="KW-1133">Transmembrane helix</keyword>
<evidence type="ECO:0000313" key="20">
    <source>
        <dbReference type="EMBL" id="TCU63456.1"/>
    </source>
</evidence>
<dbReference type="RefSeq" id="WP_119983378.1">
    <property type="nucleotide sequence ID" value="NZ_JANKBG010000001.1"/>
</dbReference>
<evidence type="ECO:0000256" key="5">
    <source>
        <dbReference type="ARBA" id="ARBA00022679"/>
    </source>
</evidence>
<evidence type="ECO:0000256" key="3">
    <source>
        <dbReference type="ARBA" id="ARBA00022475"/>
    </source>
</evidence>
<evidence type="ECO:0000256" key="13">
    <source>
        <dbReference type="ARBA" id="ARBA00023209"/>
    </source>
</evidence>
<feature type="transmembrane region" description="Helical" evidence="19">
    <location>
        <begin position="53"/>
        <end position="73"/>
    </location>
</feature>
<comment type="similarity">
    <text evidence="2">Belongs to the bacterial diacylglycerol kinase family.</text>
</comment>
<dbReference type="CDD" id="cd14263">
    <property type="entry name" value="DAGK_IM_like"/>
    <property type="match status" value="1"/>
</dbReference>
<keyword evidence="8 20" id="KW-0418">Kinase</keyword>
<dbReference type="Proteomes" id="UP000295773">
    <property type="component" value="Unassembled WGS sequence"/>
</dbReference>
<evidence type="ECO:0000256" key="1">
    <source>
        <dbReference type="ARBA" id="ARBA00004651"/>
    </source>
</evidence>
<evidence type="ECO:0000256" key="8">
    <source>
        <dbReference type="ARBA" id="ARBA00022777"/>
    </source>
</evidence>
<feature type="binding site" evidence="17">
    <location>
        <begin position="92"/>
        <end position="93"/>
    </location>
    <ligand>
        <name>ATP</name>
        <dbReference type="ChEBI" id="CHEBI:30616"/>
    </ligand>
</feature>
<feature type="transmembrane region" description="Helical" evidence="19">
    <location>
        <begin position="29"/>
        <end position="47"/>
    </location>
</feature>
<sequence length="122" mass="13598">MQSFLKKFINKFRYAFAGLFDGIRHDHSIALQCLIGLFVFIACIFLHLTVWEWLVIILMIALVIAFEFINSALETITDKISPEYSLEAKKIKDYAAAAVLVISIAAAISGIIIIGGKIYGML</sequence>
<feature type="active site" description="Proton acceptor" evidence="15">
    <location>
        <position position="67"/>
    </location>
</feature>
<evidence type="ECO:0000313" key="21">
    <source>
        <dbReference type="Proteomes" id="UP000295773"/>
    </source>
</evidence>
<reference evidence="20 21" key="1">
    <citation type="submission" date="2019-03" db="EMBL/GenBank/DDBJ databases">
        <title>Genomic Encyclopedia of Type Strains, Phase IV (KMG-IV): sequencing the most valuable type-strain genomes for metagenomic binning, comparative biology and taxonomic classification.</title>
        <authorList>
            <person name="Goeker M."/>
        </authorList>
    </citation>
    <scope>NUCLEOTIDE SEQUENCE [LARGE SCALE GENOMIC DNA]</scope>
    <source>
        <strain evidence="20 21">DSM 29481</strain>
    </source>
</reference>
<dbReference type="AlphaFoldDB" id="A0A4R3TMI1"/>